<evidence type="ECO:0000313" key="2">
    <source>
        <dbReference type="EMBL" id="KAK4221743.1"/>
    </source>
</evidence>
<comment type="caution">
    <text evidence="2">The sequence shown here is derived from an EMBL/GenBank/DDBJ whole genome shotgun (WGS) entry which is preliminary data.</text>
</comment>
<dbReference type="EMBL" id="MU865519">
    <property type="protein sequence ID" value="KAK4221743.1"/>
    <property type="molecule type" value="Genomic_DNA"/>
</dbReference>
<dbReference type="InterPro" id="IPR013653">
    <property type="entry name" value="GCN5-like_dom"/>
</dbReference>
<dbReference type="AlphaFoldDB" id="A0AAN6YNR8"/>
<dbReference type="PROSITE" id="PS51186">
    <property type="entry name" value="GNAT"/>
    <property type="match status" value="1"/>
</dbReference>
<dbReference type="InterPro" id="IPR000182">
    <property type="entry name" value="GNAT_dom"/>
</dbReference>
<proteinExistence type="predicted"/>
<dbReference type="GO" id="GO:0016747">
    <property type="term" value="F:acyltransferase activity, transferring groups other than amino-acyl groups"/>
    <property type="evidence" value="ECO:0007669"/>
    <property type="project" value="InterPro"/>
</dbReference>
<reference evidence="2" key="2">
    <citation type="submission" date="2023-05" db="EMBL/GenBank/DDBJ databases">
        <authorList>
            <consortium name="Lawrence Berkeley National Laboratory"/>
            <person name="Steindorff A."/>
            <person name="Hensen N."/>
            <person name="Bonometti L."/>
            <person name="Westerberg I."/>
            <person name="Brannstrom I.O."/>
            <person name="Guillou S."/>
            <person name="Cros-Aarteil S."/>
            <person name="Calhoun S."/>
            <person name="Haridas S."/>
            <person name="Kuo A."/>
            <person name="Mondo S."/>
            <person name="Pangilinan J."/>
            <person name="Riley R."/>
            <person name="Labutti K."/>
            <person name="Andreopoulos B."/>
            <person name="Lipzen A."/>
            <person name="Chen C."/>
            <person name="Yanf M."/>
            <person name="Daum C."/>
            <person name="Ng V."/>
            <person name="Clum A."/>
            <person name="Ohm R."/>
            <person name="Martin F."/>
            <person name="Silar P."/>
            <person name="Natvig D."/>
            <person name="Lalanne C."/>
            <person name="Gautier V."/>
            <person name="Ament-Velasquez S.L."/>
            <person name="Kruys A."/>
            <person name="Hutchinson M.I."/>
            <person name="Powell A.J."/>
            <person name="Barry K."/>
            <person name="Miller A.N."/>
            <person name="Grigoriev I.V."/>
            <person name="Debuchy R."/>
            <person name="Gladieux P."/>
            <person name="Thoren M.H."/>
            <person name="Johannesson H."/>
        </authorList>
    </citation>
    <scope>NUCLEOTIDE SEQUENCE</scope>
    <source>
        <strain evidence="2">CBS 990.96</strain>
    </source>
</reference>
<dbReference type="Proteomes" id="UP001301958">
    <property type="component" value="Unassembled WGS sequence"/>
</dbReference>
<gene>
    <name evidence="2" type="ORF">QBC38DRAFT_117681</name>
</gene>
<organism evidence="2 3">
    <name type="scientific">Podospora fimiseda</name>
    <dbReference type="NCBI Taxonomy" id="252190"/>
    <lineage>
        <taxon>Eukaryota</taxon>
        <taxon>Fungi</taxon>
        <taxon>Dikarya</taxon>
        <taxon>Ascomycota</taxon>
        <taxon>Pezizomycotina</taxon>
        <taxon>Sordariomycetes</taxon>
        <taxon>Sordariomycetidae</taxon>
        <taxon>Sordariales</taxon>
        <taxon>Podosporaceae</taxon>
        <taxon>Podospora</taxon>
    </lineage>
</organism>
<protein>
    <submittedName>
        <fullName evidence="2">Acetyltransferase</fullName>
    </submittedName>
</protein>
<dbReference type="Pfam" id="PF08445">
    <property type="entry name" value="FR47"/>
    <property type="match status" value="1"/>
</dbReference>
<evidence type="ECO:0000259" key="1">
    <source>
        <dbReference type="PROSITE" id="PS51186"/>
    </source>
</evidence>
<accession>A0AAN6YNR8</accession>
<sequence>MSTTPQTYLFSPTSHAHLTPYIAALHASCITQDHLSTSPFLPPLTNEKLLPWWRERIAEATRGDRLIILLLPETAPHTKPSGTDLRGLAMAKLSQSETGSFRARIDALLVDRRFRRQGGGRSLVAAVEYEAARRGRTLLLADAETGSVAEEAFKKFGYVEIGKVPGFSRAVESVGIGRPGVVNKKGETFFYKEITGGSSTTTAT</sequence>
<keyword evidence="3" id="KW-1185">Reference proteome</keyword>
<dbReference type="Gene3D" id="3.40.630.30">
    <property type="match status" value="1"/>
</dbReference>
<name>A0AAN6YNR8_9PEZI</name>
<reference evidence="2" key="1">
    <citation type="journal article" date="2023" name="Mol. Phylogenet. Evol.">
        <title>Genome-scale phylogeny and comparative genomics of the fungal order Sordariales.</title>
        <authorList>
            <person name="Hensen N."/>
            <person name="Bonometti L."/>
            <person name="Westerberg I."/>
            <person name="Brannstrom I.O."/>
            <person name="Guillou S."/>
            <person name="Cros-Aarteil S."/>
            <person name="Calhoun S."/>
            <person name="Haridas S."/>
            <person name="Kuo A."/>
            <person name="Mondo S."/>
            <person name="Pangilinan J."/>
            <person name="Riley R."/>
            <person name="LaButti K."/>
            <person name="Andreopoulos B."/>
            <person name="Lipzen A."/>
            <person name="Chen C."/>
            <person name="Yan M."/>
            <person name="Daum C."/>
            <person name="Ng V."/>
            <person name="Clum A."/>
            <person name="Steindorff A."/>
            <person name="Ohm R.A."/>
            <person name="Martin F."/>
            <person name="Silar P."/>
            <person name="Natvig D.O."/>
            <person name="Lalanne C."/>
            <person name="Gautier V."/>
            <person name="Ament-Velasquez S.L."/>
            <person name="Kruys A."/>
            <person name="Hutchinson M.I."/>
            <person name="Powell A.J."/>
            <person name="Barry K."/>
            <person name="Miller A.N."/>
            <person name="Grigoriev I.V."/>
            <person name="Debuchy R."/>
            <person name="Gladieux P."/>
            <person name="Hiltunen Thoren M."/>
            <person name="Johannesson H."/>
        </authorList>
    </citation>
    <scope>NUCLEOTIDE SEQUENCE</scope>
    <source>
        <strain evidence="2">CBS 990.96</strain>
    </source>
</reference>
<dbReference type="InterPro" id="IPR016181">
    <property type="entry name" value="Acyl_CoA_acyltransferase"/>
</dbReference>
<dbReference type="SUPFAM" id="SSF55729">
    <property type="entry name" value="Acyl-CoA N-acyltransferases (Nat)"/>
    <property type="match status" value="1"/>
</dbReference>
<evidence type="ECO:0000313" key="3">
    <source>
        <dbReference type="Proteomes" id="UP001301958"/>
    </source>
</evidence>
<feature type="domain" description="N-acetyltransferase" evidence="1">
    <location>
        <begin position="39"/>
        <end position="181"/>
    </location>
</feature>